<dbReference type="InterPro" id="IPR015867">
    <property type="entry name" value="N-reg_PII/ATP_PRibTrfase_C"/>
</dbReference>
<gene>
    <name evidence="1" type="ORF">H9Q79_02405</name>
</gene>
<dbReference type="Gene3D" id="3.30.70.120">
    <property type="match status" value="1"/>
</dbReference>
<proteinExistence type="predicted"/>
<name>A0A7G9GED3_9FIRM</name>
<dbReference type="KEGG" id="whj:H9Q79_02405"/>
<dbReference type="AlphaFoldDB" id="A0A7G9GED3"/>
<protein>
    <submittedName>
        <fullName evidence="1">Cyclic-di-AMP receptor</fullName>
    </submittedName>
</protein>
<organism evidence="1 2">
    <name type="scientific">Wansuia hejianensis</name>
    <dbReference type="NCBI Taxonomy" id="2763667"/>
    <lineage>
        <taxon>Bacteria</taxon>
        <taxon>Bacillati</taxon>
        <taxon>Bacillota</taxon>
        <taxon>Clostridia</taxon>
        <taxon>Lachnospirales</taxon>
        <taxon>Lachnospiraceae</taxon>
        <taxon>Wansuia</taxon>
    </lineage>
</organism>
<dbReference type="InterPro" id="IPR011322">
    <property type="entry name" value="N-reg_PII-like_a/b"/>
</dbReference>
<dbReference type="PANTHER" id="PTHR38456:SF1">
    <property type="entry name" value="CYCLIC DI-AMP RECEPTOR A"/>
    <property type="match status" value="1"/>
</dbReference>
<evidence type="ECO:0000313" key="2">
    <source>
        <dbReference type="Proteomes" id="UP000515860"/>
    </source>
</evidence>
<accession>A0A7G9GED3</accession>
<sequence length="112" mass="12182">MKLVYAIIGNENSELLISELSARGFQATKLSSTGGFLKRGNTTLMIGTEDENVQKATAIIREVCGERKNIEVNMPFISPSGGAPMYCSSVPQRMEVGGAVIFVLDVSYYEKI</sequence>
<keyword evidence="1" id="KW-0675">Receptor</keyword>
<dbReference type="PANTHER" id="PTHR38456">
    <property type="entry name" value="CYCLIC DI-AMP RECEPTOR A"/>
    <property type="match status" value="1"/>
</dbReference>
<dbReference type="Proteomes" id="UP000515860">
    <property type="component" value="Chromosome"/>
</dbReference>
<keyword evidence="2" id="KW-1185">Reference proteome</keyword>
<dbReference type="SUPFAM" id="SSF54913">
    <property type="entry name" value="GlnB-like"/>
    <property type="match status" value="1"/>
</dbReference>
<reference evidence="1 2" key="1">
    <citation type="submission" date="2020-08" db="EMBL/GenBank/DDBJ databases">
        <authorList>
            <person name="Liu C."/>
            <person name="Sun Q."/>
        </authorList>
    </citation>
    <scope>NUCLEOTIDE SEQUENCE [LARGE SCALE GENOMIC DNA]</scope>
    <source>
        <strain evidence="1 2">NSJ-29</strain>
    </source>
</reference>
<dbReference type="RefSeq" id="WP_118642328.1">
    <property type="nucleotide sequence ID" value="NZ_CP060635.1"/>
</dbReference>
<dbReference type="EMBL" id="CP060635">
    <property type="protein sequence ID" value="QNM09165.1"/>
    <property type="molecule type" value="Genomic_DNA"/>
</dbReference>
<evidence type="ECO:0000313" key="1">
    <source>
        <dbReference type="EMBL" id="QNM09165.1"/>
    </source>
</evidence>
<dbReference type="InterPro" id="IPR010375">
    <property type="entry name" value="CdAMP_rec"/>
</dbReference>
<dbReference type="Pfam" id="PF06153">
    <property type="entry name" value="CdAMP_rec"/>
    <property type="match status" value="1"/>
</dbReference>